<dbReference type="PROSITE" id="PS00058">
    <property type="entry name" value="DNA_MISMATCH_REPAIR_1"/>
    <property type="match status" value="1"/>
</dbReference>
<dbReference type="Gene3D" id="3.30.1540.20">
    <property type="entry name" value="MutL, C-terminal domain, dimerisation subdomain"/>
    <property type="match status" value="1"/>
</dbReference>
<dbReference type="RefSeq" id="WP_077834009.1">
    <property type="nucleotide sequence ID" value="NZ_CP096983.1"/>
</dbReference>
<keyword evidence="3 4" id="KW-0234">DNA repair</keyword>
<dbReference type="SUPFAM" id="SSF55874">
    <property type="entry name" value="ATPase domain of HSP90 chaperone/DNA topoisomerase II/histidine kinase"/>
    <property type="match status" value="1"/>
</dbReference>
<name>A0A1S8M8A7_9CLOT</name>
<dbReference type="InterPro" id="IPR042120">
    <property type="entry name" value="MutL_C_dimsub"/>
</dbReference>
<dbReference type="GO" id="GO:0030983">
    <property type="term" value="F:mismatched DNA binding"/>
    <property type="evidence" value="ECO:0007669"/>
    <property type="project" value="InterPro"/>
</dbReference>
<dbReference type="InterPro" id="IPR020568">
    <property type="entry name" value="Ribosomal_Su5_D2-typ_SF"/>
</dbReference>
<dbReference type="SMART" id="SM00853">
    <property type="entry name" value="MutL_C"/>
    <property type="match status" value="1"/>
</dbReference>
<evidence type="ECO:0000256" key="1">
    <source>
        <dbReference type="ARBA" id="ARBA00006082"/>
    </source>
</evidence>
<evidence type="ECO:0000256" key="3">
    <source>
        <dbReference type="ARBA" id="ARBA00023204"/>
    </source>
</evidence>
<protein>
    <recommendedName>
        <fullName evidence="4">DNA mismatch repair protein MutL</fullName>
    </recommendedName>
</protein>
<dbReference type="KEGG" id="crw:CROST_024310"/>
<dbReference type="SUPFAM" id="SSF54211">
    <property type="entry name" value="Ribosomal protein S5 domain 2-like"/>
    <property type="match status" value="1"/>
</dbReference>
<dbReference type="Gene3D" id="3.30.1370.100">
    <property type="entry name" value="MutL, C-terminal domain, regulatory subdomain"/>
    <property type="match status" value="1"/>
</dbReference>
<dbReference type="SMART" id="SM01340">
    <property type="entry name" value="DNA_mis_repair"/>
    <property type="match status" value="1"/>
</dbReference>
<dbReference type="InterPro" id="IPR038973">
    <property type="entry name" value="MutL/Mlh/Pms-like"/>
</dbReference>
<dbReference type="NCBIfam" id="TIGR00585">
    <property type="entry name" value="mutl"/>
    <property type="match status" value="1"/>
</dbReference>
<dbReference type="CDD" id="cd00782">
    <property type="entry name" value="MutL_Trans"/>
    <property type="match status" value="1"/>
</dbReference>
<dbReference type="InterPro" id="IPR014762">
    <property type="entry name" value="DNA_mismatch_repair_CS"/>
</dbReference>
<dbReference type="GO" id="GO:0005524">
    <property type="term" value="F:ATP binding"/>
    <property type="evidence" value="ECO:0007669"/>
    <property type="project" value="InterPro"/>
</dbReference>
<comment type="function">
    <text evidence="4">This protein is involved in the repair of mismatches in DNA. It is required for dam-dependent methyl-directed DNA mismatch repair. May act as a 'molecular matchmaker', a protein that promotes the formation of a stable complex between two or more DNA-binding proteins in an ATP-dependent manner without itself being part of a final effector complex.</text>
</comment>
<keyword evidence="6" id="KW-1185">Reference proteome</keyword>
<dbReference type="InterPro" id="IPR020667">
    <property type="entry name" value="DNA_mismatch_repair_MutL"/>
</dbReference>
<dbReference type="PANTHER" id="PTHR10073">
    <property type="entry name" value="DNA MISMATCH REPAIR PROTEIN MLH, PMS, MUTL"/>
    <property type="match status" value="1"/>
</dbReference>
<dbReference type="Proteomes" id="UP000190951">
    <property type="component" value="Chromosome"/>
</dbReference>
<dbReference type="Gene3D" id="3.30.565.10">
    <property type="entry name" value="Histidine kinase-like ATPase, C-terminal domain"/>
    <property type="match status" value="1"/>
</dbReference>
<organism evidence="5 6">
    <name type="scientific">Clostridium felsineum</name>
    <dbReference type="NCBI Taxonomy" id="36839"/>
    <lineage>
        <taxon>Bacteria</taxon>
        <taxon>Bacillati</taxon>
        <taxon>Bacillota</taxon>
        <taxon>Clostridia</taxon>
        <taxon>Eubacteriales</taxon>
        <taxon>Clostridiaceae</taxon>
        <taxon>Clostridium</taxon>
    </lineage>
</organism>
<dbReference type="Pfam" id="PF01119">
    <property type="entry name" value="DNA_mis_repair"/>
    <property type="match status" value="1"/>
</dbReference>
<dbReference type="GO" id="GO:0006298">
    <property type="term" value="P:mismatch repair"/>
    <property type="evidence" value="ECO:0007669"/>
    <property type="project" value="UniProtKB-UniRule"/>
</dbReference>
<dbReference type="GO" id="GO:0032300">
    <property type="term" value="C:mismatch repair complex"/>
    <property type="evidence" value="ECO:0007669"/>
    <property type="project" value="InterPro"/>
</dbReference>
<evidence type="ECO:0000256" key="2">
    <source>
        <dbReference type="ARBA" id="ARBA00022763"/>
    </source>
</evidence>
<dbReference type="InterPro" id="IPR014721">
    <property type="entry name" value="Ribsml_uS5_D2-typ_fold_subgr"/>
</dbReference>
<gene>
    <name evidence="4 5" type="primary">mutL</name>
    <name evidence="5" type="ORF">CROST_024310</name>
</gene>
<dbReference type="AlphaFoldDB" id="A0A1S8M8A7"/>
<sequence>MRINILSEDTSNKIAAGEVVERPFSVVKELVENSIDAGAKTINIEIENGGRTLIKVLDDGYGIDKDDIEKAFMPHATSKISKIQDIYSISTLGFRGEALPSIASVSKTTLKSRTKENEFGREISISGGSIDYVKDCGTNIGTNIEVRDLFYNVPAREKFLKSTAKEASSISDIINRLALAHTDVSFRLVNNGKRVVTTYSTDNLLDTIRAIYGKKICDNVISFERHTDLVSVHGYVGNAEISRGSRNNQSIFINKRYIKNKLITAAVENAVKSFMMINKFPFFVIFLDIFPEFVDVNVHPTKSEVKFQNERDIFKIIFDTVHEGIKNSLKESFKVEELEKEEDKLSDLKEEVKVNNYKEELIQRDNFNNEIPKVQVQIPIDLKSSIKSKSIDEIAIENTNFKSVEKDIIKENSQEKESYDIITSKMPKFPELRIIGQFNNTYILAESFDQLYIIDQHAAHEKILFERYREEIKTKGVVSQILITPSVVELIPEDFLYYDENKEVFKSAGFIIDYFGDNTVAIKEVPLFLGKPLVKDLFLEIIDNLKNMGSGETADVKYRSIATAACKSAVKAYHELTHDEMKSLVRDLRFAEDPFNCPHGRPTIIKLTVNDFEKKFKRIQ</sequence>
<dbReference type="InterPro" id="IPR042121">
    <property type="entry name" value="MutL_C_regsub"/>
</dbReference>
<dbReference type="STRING" id="84029.CROST_25540"/>
<reference evidence="5 6" key="1">
    <citation type="submission" date="2022-04" db="EMBL/GenBank/DDBJ databases">
        <title>Genome sequence of C. roseum typestrain.</title>
        <authorList>
            <person name="Poehlein A."/>
            <person name="Schoch T."/>
            <person name="Duerre P."/>
            <person name="Daniel R."/>
        </authorList>
    </citation>
    <scope>NUCLEOTIDE SEQUENCE [LARGE SCALE GENOMIC DNA]</scope>
    <source>
        <strain evidence="5 6">DSM 7320</strain>
    </source>
</reference>
<dbReference type="FunFam" id="3.30.565.10:FF:000003">
    <property type="entry name" value="DNA mismatch repair endonuclease MutL"/>
    <property type="match status" value="1"/>
</dbReference>
<keyword evidence="2 4" id="KW-0227">DNA damage</keyword>
<dbReference type="Pfam" id="PF08676">
    <property type="entry name" value="MutL_C"/>
    <property type="match status" value="1"/>
</dbReference>
<dbReference type="InterPro" id="IPR002099">
    <property type="entry name" value="MutL/Mlh/PMS"/>
</dbReference>
<dbReference type="CDD" id="cd16926">
    <property type="entry name" value="HATPase_MutL-MLH-PMS-like"/>
    <property type="match status" value="1"/>
</dbReference>
<evidence type="ECO:0000256" key="4">
    <source>
        <dbReference type="HAMAP-Rule" id="MF_00149"/>
    </source>
</evidence>
<dbReference type="SUPFAM" id="SSF118116">
    <property type="entry name" value="DNA mismatch repair protein MutL"/>
    <property type="match status" value="1"/>
</dbReference>
<dbReference type="HAMAP" id="MF_00149">
    <property type="entry name" value="DNA_mis_repair"/>
    <property type="match status" value="1"/>
</dbReference>
<dbReference type="InterPro" id="IPR037198">
    <property type="entry name" value="MutL_C_sf"/>
</dbReference>
<evidence type="ECO:0000313" key="5">
    <source>
        <dbReference type="EMBL" id="URZ11714.1"/>
    </source>
</evidence>
<proteinExistence type="inferred from homology"/>
<dbReference type="Gene3D" id="3.30.230.10">
    <property type="match status" value="1"/>
</dbReference>
<comment type="similarity">
    <text evidence="1 4">Belongs to the DNA mismatch repair MutL/HexB family.</text>
</comment>
<dbReference type="Pfam" id="PF13589">
    <property type="entry name" value="HATPase_c_3"/>
    <property type="match status" value="1"/>
</dbReference>
<dbReference type="InterPro" id="IPR036890">
    <property type="entry name" value="HATPase_C_sf"/>
</dbReference>
<evidence type="ECO:0000313" key="6">
    <source>
        <dbReference type="Proteomes" id="UP000190951"/>
    </source>
</evidence>
<accession>A0A1S8M8A7</accession>
<dbReference type="InterPro" id="IPR014790">
    <property type="entry name" value="MutL_C"/>
</dbReference>
<dbReference type="EMBL" id="CP096983">
    <property type="protein sequence ID" value="URZ11714.1"/>
    <property type="molecule type" value="Genomic_DNA"/>
</dbReference>
<dbReference type="PANTHER" id="PTHR10073:SF12">
    <property type="entry name" value="DNA MISMATCH REPAIR PROTEIN MLH1"/>
    <property type="match status" value="1"/>
</dbReference>
<dbReference type="GO" id="GO:0140664">
    <property type="term" value="F:ATP-dependent DNA damage sensor activity"/>
    <property type="evidence" value="ECO:0007669"/>
    <property type="project" value="InterPro"/>
</dbReference>
<dbReference type="InterPro" id="IPR013507">
    <property type="entry name" value="DNA_mismatch_S5_2-like"/>
</dbReference>
<dbReference type="GO" id="GO:0016887">
    <property type="term" value="F:ATP hydrolysis activity"/>
    <property type="evidence" value="ECO:0007669"/>
    <property type="project" value="InterPro"/>
</dbReference>